<dbReference type="InterPro" id="IPR036291">
    <property type="entry name" value="NAD(P)-bd_dom_sf"/>
</dbReference>
<dbReference type="Gene3D" id="3.40.50.720">
    <property type="entry name" value="NAD(P)-binding Rossmann-like Domain"/>
    <property type="match status" value="1"/>
</dbReference>
<dbReference type="GO" id="GO:0016616">
    <property type="term" value="F:oxidoreductase activity, acting on the CH-OH group of donors, NAD or NADP as acceptor"/>
    <property type="evidence" value="ECO:0007669"/>
    <property type="project" value="InterPro"/>
</dbReference>
<dbReference type="PROSITE" id="PS00061">
    <property type="entry name" value="ADH_SHORT"/>
    <property type="match status" value="1"/>
</dbReference>
<dbReference type="PRINTS" id="PR00081">
    <property type="entry name" value="GDHRDH"/>
</dbReference>
<evidence type="ECO:0000256" key="1">
    <source>
        <dbReference type="ARBA" id="ARBA00006484"/>
    </source>
</evidence>
<dbReference type="PRINTS" id="PR00080">
    <property type="entry name" value="SDRFAMILY"/>
</dbReference>
<evidence type="ECO:0000256" key="2">
    <source>
        <dbReference type="ARBA" id="ARBA00022857"/>
    </source>
</evidence>
<gene>
    <name evidence="5" type="ORF">BK138_10170</name>
</gene>
<name>A0A1R1F437_9BACL</name>
<dbReference type="InterPro" id="IPR020904">
    <property type="entry name" value="Sc_DH/Rdtase_CS"/>
</dbReference>
<dbReference type="EMBL" id="MRTP01000001">
    <property type="protein sequence ID" value="OMF58827.1"/>
    <property type="molecule type" value="Genomic_DNA"/>
</dbReference>
<protein>
    <submittedName>
        <fullName evidence="5">Short-chain dehydrogenase</fullName>
    </submittedName>
</protein>
<keyword evidence="6" id="KW-1185">Reference proteome</keyword>
<dbReference type="CDD" id="cd05324">
    <property type="entry name" value="carb_red_PTCR-like_SDR_c"/>
    <property type="match status" value="1"/>
</dbReference>
<organism evidence="5 6">
    <name type="scientific">Paenibacillus rhizosphaerae</name>
    <dbReference type="NCBI Taxonomy" id="297318"/>
    <lineage>
        <taxon>Bacteria</taxon>
        <taxon>Bacillati</taxon>
        <taxon>Bacillota</taxon>
        <taxon>Bacilli</taxon>
        <taxon>Bacillales</taxon>
        <taxon>Paenibacillaceae</taxon>
        <taxon>Paenibacillus</taxon>
    </lineage>
</organism>
<dbReference type="InterPro" id="IPR002347">
    <property type="entry name" value="SDR_fam"/>
</dbReference>
<dbReference type="STRING" id="297318.BK138_10170"/>
<comment type="similarity">
    <text evidence="1 4">Belongs to the short-chain dehydrogenases/reductases (SDR) family.</text>
</comment>
<proteinExistence type="inferred from homology"/>
<evidence type="ECO:0000256" key="4">
    <source>
        <dbReference type="RuleBase" id="RU000363"/>
    </source>
</evidence>
<dbReference type="RefSeq" id="WP_076168985.1">
    <property type="nucleotide sequence ID" value="NZ_MRTP01000001.1"/>
</dbReference>
<evidence type="ECO:0000313" key="5">
    <source>
        <dbReference type="EMBL" id="OMF58827.1"/>
    </source>
</evidence>
<dbReference type="PANTHER" id="PTHR43963:SF6">
    <property type="entry name" value="CHAIN DEHYDROGENASE FAMILY PROTEIN, PUTATIVE (AFU_ORTHOLOGUE AFUA_3G15350)-RELATED"/>
    <property type="match status" value="1"/>
</dbReference>
<dbReference type="InterPro" id="IPR045313">
    <property type="entry name" value="CBR1-like"/>
</dbReference>
<keyword evidence="2" id="KW-0521">NADP</keyword>
<evidence type="ECO:0000313" key="6">
    <source>
        <dbReference type="Proteomes" id="UP000187172"/>
    </source>
</evidence>
<dbReference type="AlphaFoldDB" id="A0A1R1F437"/>
<dbReference type="PANTHER" id="PTHR43963">
    <property type="entry name" value="CARBONYL REDUCTASE 1-RELATED"/>
    <property type="match status" value="1"/>
</dbReference>
<comment type="caution">
    <text evidence="5">The sequence shown here is derived from an EMBL/GenBank/DDBJ whole genome shotgun (WGS) entry which is preliminary data.</text>
</comment>
<reference evidence="5 6" key="1">
    <citation type="submission" date="2016-11" db="EMBL/GenBank/DDBJ databases">
        <title>Paenibacillus species isolates.</title>
        <authorList>
            <person name="Beno S.M."/>
        </authorList>
    </citation>
    <scope>NUCLEOTIDE SEQUENCE [LARGE SCALE GENOMIC DNA]</scope>
    <source>
        <strain evidence="5 6">FSL R5-0378</strain>
    </source>
</reference>
<sequence>MTKPNLEGKIALITGATRGIGLETARGLARLGATVILGSRDIPKGNEAAYQLHQEGLKAVSIQIDVTDQQDHAAVYQYLEETYGRLDILVNNAGVLLEQSSISAARQNQTSAIPLKELRDTFDVNFFAQVELTQTLLPLIRKSEAGRIVNVSSILGSLTLQADPGSPIYSIKTFGYNASKAALNAFTIHLAHELKDTSIKVNSVHPGWVRTKLGGEHADLDEAGGSETSVLLASLQEDGPTGGFFHLNDSLPW</sequence>
<accession>A0A1R1F437</accession>
<dbReference type="SUPFAM" id="SSF51735">
    <property type="entry name" value="NAD(P)-binding Rossmann-fold domains"/>
    <property type="match status" value="1"/>
</dbReference>
<keyword evidence="3" id="KW-0560">Oxidoreductase</keyword>
<dbReference type="Proteomes" id="UP000187172">
    <property type="component" value="Unassembled WGS sequence"/>
</dbReference>
<evidence type="ECO:0000256" key="3">
    <source>
        <dbReference type="ARBA" id="ARBA00023002"/>
    </source>
</evidence>
<dbReference type="Pfam" id="PF00106">
    <property type="entry name" value="adh_short"/>
    <property type="match status" value="1"/>
</dbReference>